<name>J3VTG9_9ENTR</name>
<dbReference type="KEGG" id="sect:A359_09050"/>
<gene>
    <name evidence="1" type="ORF">A359_09050</name>
</gene>
<evidence type="ECO:0000313" key="1">
    <source>
        <dbReference type="EMBL" id="AFP85271.1"/>
    </source>
</evidence>
<dbReference type="Proteomes" id="UP000003936">
    <property type="component" value="Chromosome"/>
</dbReference>
<dbReference type="EMBL" id="CP003546">
    <property type="protein sequence ID" value="AFP85271.1"/>
    <property type="molecule type" value="Genomic_DNA"/>
</dbReference>
<dbReference type="HOGENOM" id="CLU_3173052_0_0_6"/>
<keyword evidence="2" id="KW-1185">Reference proteome</keyword>
<sequence length="47" mass="5317">MTNLGMSHGRDSPPPFLKLGDTQTHALLKTFFYKVRVDVHAANQFND</sequence>
<protein>
    <submittedName>
        <fullName evidence="1">Uncharacterized protein</fullName>
    </submittedName>
</protein>
<dbReference type="AlphaFoldDB" id="J3VTG9"/>
<proteinExistence type="predicted"/>
<organism evidence="1 2">
    <name type="scientific">secondary endosymbiont of Ctenarytaina eucalypti</name>
    <dbReference type="NCBI Taxonomy" id="1199245"/>
    <lineage>
        <taxon>Bacteria</taxon>
        <taxon>Pseudomonadati</taxon>
        <taxon>Pseudomonadota</taxon>
        <taxon>Gammaproteobacteria</taxon>
        <taxon>Enterobacterales</taxon>
        <taxon>Enterobacteriaceae</taxon>
        <taxon>aphid secondary symbionts</taxon>
    </lineage>
</organism>
<evidence type="ECO:0000313" key="2">
    <source>
        <dbReference type="Proteomes" id="UP000003936"/>
    </source>
</evidence>
<accession>J3VTG9</accession>
<reference evidence="1 2" key="1">
    <citation type="journal article" date="2012" name="Mol. Biol. Evol.">
        <title>Genome reduction and co-evolution between the primary and secondary bacterial symbionts of psyllids.</title>
        <authorList>
            <person name="Sloan D.B."/>
            <person name="Moran N.A."/>
        </authorList>
    </citation>
    <scope>NUCLEOTIDE SEQUENCE [LARGE SCALE GENOMIC DNA]</scope>
    <source>
        <strain evidence="1">Ceuc_S</strain>
    </source>
</reference>